<accession>A0A3A2ZVA4</accession>
<comment type="function">
    <text evidence="5">Exoribonuclease involved in ribosome biosynthesis. Involved in the processing of ITS1, the internal transcribed spacer localized between the 18S and 5.8S rRNAs.</text>
</comment>
<keyword evidence="4" id="KW-0269">Exonuclease</keyword>
<dbReference type="PANTHER" id="PTHR12801">
    <property type="entry name" value="RNA EXONUCLEASE REXO1 / RECO3 FAMILY MEMBER-RELATED"/>
    <property type="match status" value="1"/>
</dbReference>
<evidence type="ECO:0000256" key="1">
    <source>
        <dbReference type="ARBA" id="ARBA00022552"/>
    </source>
</evidence>
<evidence type="ECO:0000256" key="4">
    <source>
        <dbReference type="ARBA" id="ARBA00022839"/>
    </source>
</evidence>
<dbReference type="STRING" id="2070753.A0A3A2ZVA4"/>
<feature type="compositionally biased region" description="Acidic residues" evidence="6">
    <location>
        <begin position="129"/>
        <end position="142"/>
    </location>
</feature>
<evidence type="ECO:0000256" key="6">
    <source>
        <dbReference type="SAM" id="MobiDB-lite"/>
    </source>
</evidence>
<dbReference type="GO" id="GO:0000027">
    <property type="term" value="P:ribosomal large subunit assembly"/>
    <property type="evidence" value="ECO:0007669"/>
    <property type="project" value="TreeGrafter"/>
</dbReference>
<reference evidence="9" key="1">
    <citation type="submission" date="2017-02" db="EMBL/GenBank/DDBJ databases">
        <authorList>
            <person name="Tafer H."/>
            <person name="Lopandic K."/>
        </authorList>
    </citation>
    <scope>NUCLEOTIDE SEQUENCE [LARGE SCALE GENOMIC DNA]</scope>
    <source>
        <strain evidence="9">CBS 366.77</strain>
    </source>
</reference>
<dbReference type="GO" id="GO:0006364">
    <property type="term" value="P:rRNA processing"/>
    <property type="evidence" value="ECO:0007669"/>
    <property type="project" value="UniProtKB-KW"/>
</dbReference>
<dbReference type="InterPro" id="IPR013520">
    <property type="entry name" value="Ribonucl_H"/>
</dbReference>
<evidence type="ECO:0000256" key="5">
    <source>
        <dbReference type="ARBA" id="ARBA00025599"/>
    </source>
</evidence>
<evidence type="ECO:0000256" key="2">
    <source>
        <dbReference type="ARBA" id="ARBA00022722"/>
    </source>
</evidence>
<proteinExistence type="predicted"/>
<dbReference type="InterPro" id="IPR036397">
    <property type="entry name" value="RNaseH_sf"/>
</dbReference>
<dbReference type="AlphaFoldDB" id="A0A3A2ZVA4"/>
<name>A0A3A2ZVA4_9EURO</name>
<evidence type="ECO:0000313" key="8">
    <source>
        <dbReference type="EMBL" id="RJE26986.1"/>
    </source>
</evidence>
<feature type="region of interest" description="Disordered" evidence="6">
    <location>
        <begin position="85"/>
        <end position="151"/>
    </location>
</feature>
<keyword evidence="9" id="KW-1185">Reference proteome</keyword>
<gene>
    <name evidence="8" type="ORF">PHISCL_00687</name>
</gene>
<dbReference type="Proteomes" id="UP000266188">
    <property type="component" value="Unassembled WGS sequence"/>
</dbReference>
<keyword evidence="1" id="KW-0698">rRNA processing</keyword>
<feature type="compositionally biased region" description="Basic and acidic residues" evidence="6">
    <location>
        <begin position="118"/>
        <end position="128"/>
    </location>
</feature>
<comment type="caution">
    <text evidence="8">The sequence shown here is derived from an EMBL/GenBank/DDBJ whole genome shotgun (WGS) entry which is preliminary data.</text>
</comment>
<organism evidence="8 9">
    <name type="scientific">Aspergillus sclerotialis</name>
    <dbReference type="NCBI Taxonomy" id="2070753"/>
    <lineage>
        <taxon>Eukaryota</taxon>
        <taxon>Fungi</taxon>
        <taxon>Dikarya</taxon>
        <taxon>Ascomycota</taxon>
        <taxon>Pezizomycotina</taxon>
        <taxon>Eurotiomycetes</taxon>
        <taxon>Eurotiomycetidae</taxon>
        <taxon>Eurotiales</taxon>
        <taxon>Aspergillaceae</taxon>
        <taxon>Aspergillus</taxon>
        <taxon>Aspergillus subgen. Polypaecilum</taxon>
    </lineage>
</organism>
<dbReference type="InterPro" id="IPR047021">
    <property type="entry name" value="REXO1/3/4-like"/>
</dbReference>
<feature type="domain" description="Exonuclease" evidence="7">
    <location>
        <begin position="303"/>
        <end position="468"/>
    </location>
</feature>
<keyword evidence="3" id="KW-0378">Hydrolase</keyword>
<dbReference type="GO" id="GO:0004527">
    <property type="term" value="F:exonuclease activity"/>
    <property type="evidence" value="ECO:0007669"/>
    <property type="project" value="UniProtKB-KW"/>
</dbReference>
<dbReference type="GO" id="GO:0003676">
    <property type="term" value="F:nucleic acid binding"/>
    <property type="evidence" value="ECO:0007669"/>
    <property type="project" value="InterPro"/>
</dbReference>
<dbReference type="PANTHER" id="PTHR12801:SF45">
    <property type="entry name" value="RNA EXONUCLEASE 4"/>
    <property type="match status" value="1"/>
</dbReference>
<dbReference type="InterPro" id="IPR012337">
    <property type="entry name" value="RNaseH-like_sf"/>
</dbReference>
<keyword evidence="2" id="KW-0540">Nuclease</keyword>
<dbReference type="GO" id="GO:0005634">
    <property type="term" value="C:nucleus"/>
    <property type="evidence" value="ECO:0007669"/>
    <property type="project" value="TreeGrafter"/>
</dbReference>
<dbReference type="EMBL" id="MVGC01000011">
    <property type="protein sequence ID" value="RJE26986.1"/>
    <property type="molecule type" value="Genomic_DNA"/>
</dbReference>
<dbReference type="OrthoDB" id="16516at2759"/>
<evidence type="ECO:0000256" key="3">
    <source>
        <dbReference type="ARBA" id="ARBA00022801"/>
    </source>
</evidence>
<dbReference type="Gene3D" id="3.30.420.10">
    <property type="entry name" value="Ribonuclease H-like superfamily/Ribonuclease H"/>
    <property type="match status" value="1"/>
</dbReference>
<dbReference type="SMART" id="SM00479">
    <property type="entry name" value="EXOIII"/>
    <property type="match status" value="1"/>
</dbReference>
<dbReference type="CDD" id="cd06137">
    <property type="entry name" value="DEDDh_RNase"/>
    <property type="match status" value="1"/>
</dbReference>
<protein>
    <recommendedName>
        <fullName evidence="7">Exonuclease domain-containing protein</fullName>
    </recommendedName>
</protein>
<dbReference type="SUPFAM" id="SSF53098">
    <property type="entry name" value="Ribonuclease H-like"/>
    <property type="match status" value="1"/>
</dbReference>
<sequence>MKAIIPFSDLYFDRMKSLVHTPDELKKEGYRLEEFWPDEIQGLRRCRDCLVRIKIKKPKKKDTDGAYNAIPVIKPMDDEFMKGDKQARLSSLVPSPAKSETSFDEEDGGVPLLQPEQPEDKLGDTESADKEEDLIIFDDEETDRGCDGKSEVTEKEEDLLIFDEETRKGCDAKTEVIEKEQEILSKVEGAIEQISLVEDDEAEKEKGDEVPSKGEAPVEGICLGQAEEAKNEKKKEEEKKKPKCRFHPGAVVNKYFICCNKFLNTPGCVERENHVSRTYQPGELEATWQMHETPANRTHWTRRAVALDCEMGIASTGESELIRVSLIDYFSGEVLLDSLVYPTVPMLHFSTKYSGVTRGMIEYARHRGHCICGRDQARQLLWRYINSDTIVVLHGGKGDLLALRWIHKAVIDTYMVESSRKDGCEKRSLKYLAEAVLGVAIQRGAGHDSVEDAMACRGLVHWYVGNGP</sequence>
<evidence type="ECO:0000313" key="9">
    <source>
        <dbReference type="Proteomes" id="UP000266188"/>
    </source>
</evidence>
<evidence type="ECO:0000259" key="7">
    <source>
        <dbReference type="SMART" id="SM00479"/>
    </source>
</evidence>